<dbReference type="Proteomes" id="UP001179952">
    <property type="component" value="Unassembled WGS sequence"/>
</dbReference>
<dbReference type="AlphaFoldDB" id="A0AAV9BXD3"/>
<feature type="compositionally biased region" description="Polar residues" evidence="1">
    <location>
        <begin position="22"/>
        <end position="41"/>
    </location>
</feature>
<keyword evidence="3" id="KW-1185">Reference proteome</keyword>
<gene>
    <name evidence="2" type="ORF">QJS04_geneDACA015085</name>
</gene>
<comment type="caution">
    <text evidence="2">The sequence shown here is derived from an EMBL/GenBank/DDBJ whole genome shotgun (WGS) entry which is preliminary data.</text>
</comment>
<protein>
    <submittedName>
        <fullName evidence="2">Uncharacterized protein</fullName>
    </submittedName>
</protein>
<evidence type="ECO:0000313" key="3">
    <source>
        <dbReference type="Proteomes" id="UP001179952"/>
    </source>
</evidence>
<organism evidence="2 3">
    <name type="scientific">Acorus gramineus</name>
    <name type="common">Dwarf sweet flag</name>
    <dbReference type="NCBI Taxonomy" id="55184"/>
    <lineage>
        <taxon>Eukaryota</taxon>
        <taxon>Viridiplantae</taxon>
        <taxon>Streptophyta</taxon>
        <taxon>Embryophyta</taxon>
        <taxon>Tracheophyta</taxon>
        <taxon>Spermatophyta</taxon>
        <taxon>Magnoliopsida</taxon>
        <taxon>Liliopsida</taxon>
        <taxon>Acoraceae</taxon>
        <taxon>Acorus</taxon>
    </lineage>
</organism>
<reference evidence="2" key="1">
    <citation type="journal article" date="2023" name="Nat. Commun.">
        <title>Diploid and tetraploid genomes of Acorus and the evolution of monocots.</title>
        <authorList>
            <person name="Ma L."/>
            <person name="Liu K.W."/>
            <person name="Li Z."/>
            <person name="Hsiao Y.Y."/>
            <person name="Qi Y."/>
            <person name="Fu T."/>
            <person name="Tang G.D."/>
            <person name="Zhang D."/>
            <person name="Sun W.H."/>
            <person name="Liu D.K."/>
            <person name="Li Y."/>
            <person name="Chen G.Z."/>
            <person name="Liu X.D."/>
            <person name="Liao X.Y."/>
            <person name="Jiang Y.T."/>
            <person name="Yu X."/>
            <person name="Hao Y."/>
            <person name="Huang J."/>
            <person name="Zhao X.W."/>
            <person name="Ke S."/>
            <person name="Chen Y.Y."/>
            <person name="Wu W.L."/>
            <person name="Hsu J.L."/>
            <person name="Lin Y.F."/>
            <person name="Huang M.D."/>
            <person name="Li C.Y."/>
            <person name="Huang L."/>
            <person name="Wang Z.W."/>
            <person name="Zhao X."/>
            <person name="Zhong W.Y."/>
            <person name="Peng D.H."/>
            <person name="Ahmad S."/>
            <person name="Lan S."/>
            <person name="Zhang J.S."/>
            <person name="Tsai W.C."/>
            <person name="Van de Peer Y."/>
            <person name="Liu Z.J."/>
        </authorList>
    </citation>
    <scope>NUCLEOTIDE SEQUENCE</scope>
    <source>
        <strain evidence="2">SCP</strain>
    </source>
</reference>
<dbReference type="EMBL" id="JAUJYN010000001">
    <property type="protein sequence ID" value="KAK1280929.1"/>
    <property type="molecule type" value="Genomic_DNA"/>
</dbReference>
<sequence length="59" mass="6550">MLIPFWLNPSFIIIIKKKVSLKKTTNSGSDSIRSSAPSSTRLRLPSPAPSNLHERDLSD</sequence>
<evidence type="ECO:0000313" key="2">
    <source>
        <dbReference type="EMBL" id="KAK1280929.1"/>
    </source>
</evidence>
<accession>A0AAV9BXD3</accession>
<feature type="region of interest" description="Disordered" evidence="1">
    <location>
        <begin position="22"/>
        <end position="59"/>
    </location>
</feature>
<reference evidence="2" key="2">
    <citation type="submission" date="2023-06" db="EMBL/GenBank/DDBJ databases">
        <authorList>
            <person name="Ma L."/>
            <person name="Liu K.-W."/>
            <person name="Li Z."/>
            <person name="Hsiao Y.-Y."/>
            <person name="Qi Y."/>
            <person name="Fu T."/>
            <person name="Tang G."/>
            <person name="Zhang D."/>
            <person name="Sun W.-H."/>
            <person name="Liu D.-K."/>
            <person name="Li Y."/>
            <person name="Chen G.-Z."/>
            <person name="Liu X.-D."/>
            <person name="Liao X.-Y."/>
            <person name="Jiang Y.-T."/>
            <person name="Yu X."/>
            <person name="Hao Y."/>
            <person name="Huang J."/>
            <person name="Zhao X.-W."/>
            <person name="Ke S."/>
            <person name="Chen Y.-Y."/>
            <person name="Wu W.-L."/>
            <person name="Hsu J.-L."/>
            <person name="Lin Y.-F."/>
            <person name="Huang M.-D."/>
            <person name="Li C.-Y."/>
            <person name="Huang L."/>
            <person name="Wang Z.-W."/>
            <person name="Zhao X."/>
            <person name="Zhong W.-Y."/>
            <person name="Peng D.-H."/>
            <person name="Ahmad S."/>
            <person name="Lan S."/>
            <person name="Zhang J.-S."/>
            <person name="Tsai W.-C."/>
            <person name="Van De Peer Y."/>
            <person name="Liu Z.-J."/>
        </authorList>
    </citation>
    <scope>NUCLEOTIDE SEQUENCE</scope>
    <source>
        <strain evidence="2">SCP</strain>
        <tissue evidence="2">Leaves</tissue>
    </source>
</reference>
<proteinExistence type="predicted"/>
<name>A0AAV9BXD3_ACOGR</name>
<evidence type="ECO:0000256" key="1">
    <source>
        <dbReference type="SAM" id="MobiDB-lite"/>
    </source>
</evidence>